<keyword evidence="7" id="KW-1185">Reference proteome</keyword>
<dbReference type="InterPro" id="IPR036186">
    <property type="entry name" value="Serpin_sf"/>
</dbReference>
<dbReference type="GO" id="GO:0005615">
    <property type="term" value="C:extracellular space"/>
    <property type="evidence" value="ECO:0007669"/>
    <property type="project" value="InterPro"/>
</dbReference>
<dbReference type="InterPro" id="IPR042178">
    <property type="entry name" value="Serpin_sf_1"/>
</dbReference>
<evidence type="ECO:0000259" key="5">
    <source>
        <dbReference type="SMART" id="SM00093"/>
    </source>
</evidence>
<keyword evidence="2" id="KW-0722">Serine protease inhibitor</keyword>
<evidence type="ECO:0000256" key="1">
    <source>
        <dbReference type="ARBA" id="ARBA00022690"/>
    </source>
</evidence>
<feature type="compositionally biased region" description="Low complexity" evidence="4">
    <location>
        <begin position="659"/>
        <end position="672"/>
    </location>
</feature>
<reference evidence="6 7" key="1">
    <citation type="submission" date="2023-03" db="EMBL/GenBank/DDBJ databases">
        <title>High-quality genome of Scylla paramamosain provides insights in environmental adaptation.</title>
        <authorList>
            <person name="Zhang L."/>
        </authorList>
    </citation>
    <scope>NUCLEOTIDE SEQUENCE [LARGE SCALE GENOMIC DNA]</scope>
    <source>
        <strain evidence="6">LZ_2023a</strain>
        <tissue evidence="6">Muscle</tissue>
    </source>
</reference>
<feature type="compositionally biased region" description="Basic and acidic residues" evidence="4">
    <location>
        <begin position="645"/>
        <end position="656"/>
    </location>
</feature>
<keyword evidence="1" id="KW-0646">Protease inhibitor</keyword>
<dbReference type="SMART" id="SM00093">
    <property type="entry name" value="SERPIN"/>
    <property type="match status" value="1"/>
</dbReference>
<dbReference type="InterPro" id="IPR023796">
    <property type="entry name" value="Serpin_dom"/>
</dbReference>
<sequence>MRALGLLAGGESTLFHGGRCWEHNLRDWHVDGHEVLPVSSSKHLAKYPWNLGISILDMAPHGRCATCGAVKLEITLHTMPIFSLPDPPGHRINAVVSTVVATVTAKVSVILRFRILNFEVNFEKMAVKAVGVCVSFTFICDAISMRALVLLAVATACLAMPELLSFPASLPASRGSHQTTLGDKIQELGLDVSLELQKPGNVVISPLSISALLSILMMGSAGHTHRELRRGLRFEDTHSESDVHLGFQRLMEDLSSDGPDVTLNVANGLFLQRGAGIIYDFTQKARTHYNSVVSTLDFHNSSVASTKTINNWVNESTSGMIPNLFTQPLDPLTTFVAVNTVFFNGKWLTPFDPMMTKDREFDTGAGKVQVPMMSGTFTLNYINIPELEAHMAAFPYKGGRQAMYIILPTGQPTSNLEPLEQDLTAEKINSLIGKMTPLEMRVGLPRMRLSFKSSLRDTLKKLHMGSMFNPAAANFSRLTTLPVWVDDVVHETVIEVTEEGTKAAAATGSEFNRKGSYKAFIVNRPAIFFIRDEVSGVPLFWGKLELPEAVNFMAILPPELKAQRTVICLRLDDLVYQYGAADIERKVERVQAWAKIQKAYKFPRSNTVKFTFQSSEMARRACMEDLLLFSISVPPHQGTNKAFKEKEERLRMEPRRRATTSYAQTASTSTSEGASGFNLTGLVCIMHAHMVNCAEPCSFQTMLSASLAMNGLPDIKLPPNPNFQAIIRDITGKMDAEGGHILPDIVRKEDTSSSEDKETNLETEEVDVENAITALHQTNLGGPPPPPALYDEMTHQHLTTLNDPSMQDPYLNNGSKPLTRESRLSPGQDDD</sequence>
<dbReference type="InterPro" id="IPR000215">
    <property type="entry name" value="Serpin_fam"/>
</dbReference>
<evidence type="ECO:0000256" key="4">
    <source>
        <dbReference type="SAM" id="MobiDB-lite"/>
    </source>
</evidence>
<dbReference type="PANTHER" id="PTHR11461:SF342">
    <property type="entry name" value="SERINE PROTEASE INHIBITOR 28DC"/>
    <property type="match status" value="1"/>
</dbReference>
<evidence type="ECO:0000313" key="7">
    <source>
        <dbReference type="Proteomes" id="UP001487740"/>
    </source>
</evidence>
<comment type="similarity">
    <text evidence="3">Belongs to the serpin family.</text>
</comment>
<dbReference type="Pfam" id="PF00079">
    <property type="entry name" value="Serpin"/>
    <property type="match status" value="1"/>
</dbReference>
<dbReference type="GO" id="GO:0004867">
    <property type="term" value="F:serine-type endopeptidase inhibitor activity"/>
    <property type="evidence" value="ECO:0007669"/>
    <property type="project" value="UniProtKB-KW"/>
</dbReference>
<dbReference type="InterPro" id="IPR042185">
    <property type="entry name" value="Serpin_sf_2"/>
</dbReference>
<dbReference type="PANTHER" id="PTHR11461">
    <property type="entry name" value="SERINE PROTEASE INHIBITOR, SERPIN"/>
    <property type="match status" value="1"/>
</dbReference>
<name>A0AAW0U0P0_SCYPA</name>
<dbReference type="EMBL" id="JARAKH010000020">
    <property type="protein sequence ID" value="KAK8393613.1"/>
    <property type="molecule type" value="Genomic_DNA"/>
</dbReference>
<dbReference type="SUPFAM" id="SSF56574">
    <property type="entry name" value="Serpins"/>
    <property type="match status" value="1"/>
</dbReference>
<proteinExistence type="inferred from homology"/>
<comment type="caution">
    <text evidence="6">The sequence shown here is derived from an EMBL/GenBank/DDBJ whole genome shotgun (WGS) entry which is preliminary data.</text>
</comment>
<protein>
    <recommendedName>
        <fullName evidence="5">Serpin domain-containing protein</fullName>
    </recommendedName>
</protein>
<organism evidence="6 7">
    <name type="scientific">Scylla paramamosain</name>
    <name type="common">Mud crab</name>
    <dbReference type="NCBI Taxonomy" id="85552"/>
    <lineage>
        <taxon>Eukaryota</taxon>
        <taxon>Metazoa</taxon>
        <taxon>Ecdysozoa</taxon>
        <taxon>Arthropoda</taxon>
        <taxon>Crustacea</taxon>
        <taxon>Multicrustacea</taxon>
        <taxon>Malacostraca</taxon>
        <taxon>Eumalacostraca</taxon>
        <taxon>Eucarida</taxon>
        <taxon>Decapoda</taxon>
        <taxon>Pleocyemata</taxon>
        <taxon>Brachyura</taxon>
        <taxon>Eubrachyura</taxon>
        <taxon>Portunoidea</taxon>
        <taxon>Portunidae</taxon>
        <taxon>Portuninae</taxon>
        <taxon>Scylla</taxon>
    </lineage>
</organism>
<dbReference type="Proteomes" id="UP001487740">
    <property type="component" value="Unassembled WGS sequence"/>
</dbReference>
<feature type="compositionally biased region" description="Polar residues" evidence="4">
    <location>
        <begin position="796"/>
        <end position="816"/>
    </location>
</feature>
<dbReference type="Gene3D" id="2.30.39.10">
    <property type="entry name" value="Alpha-1-antitrypsin, domain 1"/>
    <property type="match status" value="1"/>
</dbReference>
<dbReference type="Gene3D" id="3.30.497.10">
    <property type="entry name" value="Antithrombin, subunit I, domain 2"/>
    <property type="match status" value="1"/>
</dbReference>
<dbReference type="CDD" id="cd00172">
    <property type="entry name" value="serpin"/>
    <property type="match status" value="1"/>
</dbReference>
<evidence type="ECO:0000256" key="3">
    <source>
        <dbReference type="RuleBase" id="RU000411"/>
    </source>
</evidence>
<dbReference type="AlphaFoldDB" id="A0AAW0U0P0"/>
<feature type="region of interest" description="Disordered" evidence="4">
    <location>
        <begin position="645"/>
        <end position="672"/>
    </location>
</feature>
<gene>
    <name evidence="6" type="ORF">O3P69_006733</name>
</gene>
<evidence type="ECO:0000256" key="2">
    <source>
        <dbReference type="ARBA" id="ARBA00022900"/>
    </source>
</evidence>
<feature type="domain" description="Serpin" evidence="5">
    <location>
        <begin position="190"/>
        <end position="547"/>
    </location>
</feature>
<accession>A0AAW0U0P0</accession>
<evidence type="ECO:0000313" key="6">
    <source>
        <dbReference type="EMBL" id="KAK8393613.1"/>
    </source>
</evidence>
<feature type="region of interest" description="Disordered" evidence="4">
    <location>
        <begin position="776"/>
        <end position="831"/>
    </location>
</feature>